<evidence type="ECO:0000313" key="2">
    <source>
        <dbReference type="EMBL" id="TPP58252.1"/>
    </source>
</evidence>
<dbReference type="AlphaFoldDB" id="A0A504Y9K9"/>
<dbReference type="Gene3D" id="3.10.20.90">
    <property type="entry name" value="Phosphatidylinositol 3-kinase Catalytic Subunit, Chain A, domain 1"/>
    <property type="match status" value="1"/>
</dbReference>
<dbReference type="STRING" id="46835.A0A504Y9K9"/>
<dbReference type="Proteomes" id="UP000316759">
    <property type="component" value="Unassembled WGS sequence"/>
</dbReference>
<comment type="caution">
    <text evidence="2">The sequence shown here is derived from an EMBL/GenBank/DDBJ whole genome shotgun (WGS) entry which is preliminary data.</text>
</comment>
<name>A0A504Y9K9_FASGI</name>
<gene>
    <name evidence="2" type="ORF">FGIG_12499</name>
</gene>
<sequence>MQSVIHLTDFCQTPLPTALATRSLSRIPSGLPASPRVRGSISPMNKVPNSFAFLIGETEYLSISLTPLDCAFDHDSLISPKSDKFTHPNSSISSNPDVSFKLDRTVHNSPVTVTTTTVTTTDLDTKQSIHLLCPAVVTVGTLHHLLLAKYQLDPVRQIVDIYLDDECLEPSHSLREVAFLYAFPARKQRMRLVFTFAEACFAWWGRPMPRLERPKQKESVPNGWSHARHRRNSSSPEETLWNHARDSRVRWKSGEHFDLVHSTQSSAKRSSL</sequence>
<feature type="region of interest" description="Disordered" evidence="1">
    <location>
        <begin position="213"/>
        <end position="242"/>
    </location>
</feature>
<keyword evidence="3" id="KW-1185">Reference proteome</keyword>
<evidence type="ECO:0000256" key="1">
    <source>
        <dbReference type="SAM" id="MobiDB-lite"/>
    </source>
</evidence>
<evidence type="ECO:0000313" key="3">
    <source>
        <dbReference type="Proteomes" id="UP000316759"/>
    </source>
</evidence>
<proteinExistence type="predicted"/>
<dbReference type="EMBL" id="SUNJ01012210">
    <property type="protein sequence ID" value="TPP58252.1"/>
    <property type="molecule type" value="Genomic_DNA"/>
</dbReference>
<accession>A0A504Y9K9</accession>
<protein>
    <submittedName>
        <fullName evidence="2">Putative tRNA pseudouridine synthase Pus10</fullName>
    </submittedName>
</protein>
<dbReference type="OrthoDB" id="1305878at2759"/>
<reference evidence="2 3" key="1">
    <citation type="submission" date="2019-04" db="EMBL/GenBank/DDBJ databases">
        <title>Annotation for the trematode Fasciola gigantica.</title>
        <authorList>
            <person name="Choi Y.-J."/>
        </authorList>
    </citation>
    <scope>NUCLEOTIDE SEQUENCE [LARGE SCALE GENOMIC DNA]</scope>
    <source>
        <strain evidence="2">Uganda_cow_1</strain>
    </source>
</reference>
<organism evidence="2 3">
    <name type="scientific">Fasciola gigantica</name>
    <name type="common">Giant liver fluke</name>
    <dbReference type="NCBI Taxonomy" id="46835"/>
    <lineage>
        <taxon>Eukaryota</taxon>
        <taxon>Metazoa</taxon>
        <taxon>Spiralia</taxon>
        <taxon>Lophotrochozoa</taxon>
        <taxon>Platyhelminthes</taxon>
        <taxon>Trematoda</taxon>
        <taxon>Digenea</taxon>
        <taxon>Plagiorchiida</taxon>
        <taxon>Echinostomata</taxon>
        <taxon>Echinostomatoidea</taxon>
        <taxon>Fasciolidae</taxon>
        <taxon>Fasciola</taxon>
    </lineage>
</organism>